<dbReference type="InterPro" id="IPR000253">
    <property type="entry name" value="FHA_dom"/>
</dbReference>
<accession>A0A7X6HDW2</accession>
<evidence type="ECO:0000259" key="4">
    <source>
        <dbReference type="PROSITE" id="PS50006"/>
    </source>
</evidence>
<feature type="domain" description="FHA" evidence="4">
    <location>
        <begin position="126"/>
        <end position="179"/>
    </location>
</feature>
<feature type="transmembrane region" description="Helical" evidence="3">
    <location>
        <begin position="241"/>
        <end position="272"/>
    </location>
</feature>
<keyword evidence="3" id="KW-0472">Membrane</keyword>
<evidence type="ECO:0000256" key="2">
    <source>
        <dbReference type="SAM" id="MobiDB-lite"/>
    </source>
</evidence>
<dbReference type="CDD" id="cd00060">
    <property type="entry name" value="FHA"/>
    <property type="match status" value="1"/>
</dbReference>
<dbReference type="SUPFAM" id="SSF49879">
    <property type="entry name" value="SMAD/FHA domain"/>
    <property type="match status" value="1"/>
</dbReference>
<evidence type="ECO:0000256" key="3">
    <source>
        <dbReference type="SAM" id="Phobius"/>
    </source>
</evidence>
<dbReference type="EMBL" id="JAAZSQ010000002">
    <property type="protein sequence ID" value="NKX53837.1"/>
    <property type="molecule type" value="Genomic_DNA"/>
</dbReference>
<dbReference type="Proteomes" id="UP000544090">
    <property type="component" value="Unassembled WGS sequence"/>
</dbReference>
<feature type="region of interest" description="Disordered" evidence="2">
    <location>
        <begin position="399"/>
        <end position="435"/>
    </location>
</feature>
<sequence>MPLHLSLAAAPGLPPAAAAWAAAHAELVVDEEQCTSADLARWLHERLAAAASGPGPGQDDPEDAVPLTVGGLPLRALVPGTAPLVDGAVIVCGAAGPDSPRESRPGRPVLALAVTGGPDAGRIFGLRRGRHVLGRRSLDLGIDDPLLSRRHALLEVTGESVRLRDAGSANGLLVAGRRTGHTELASGTVVLAGSSRLRLLVGNEHLGAFTPDTDLAEPVEIRARPPEARGRTALLVAGLPLAAGLVLAVVTGMWFFLAFSTVSMAAAVIPYAAGRKQRQTWRTAVAAAAAADQERRNSAAPDAARLLYGLLEPAEVPGPGPCCHRATCGCGWAPRTSRQTLPCLAVPAARNRRRWRRPRSWSICRRPASLWSAAAAATWTGCSAAACCSWAGGPWTQRSGSSAAARRNGCRPVPGSYRASNLPPAGNCRPSSGAA</sequence>
<dbReference type="AlphaFoldDB" id="A0A7X6HDW2"/>
<keyword evidence="3" id="KW-0812">Transmembrane</keyword>
<evidence type="ECO:0000313" key="6">
    <source>
        <dbReference type="Proteomes" id="UP000544090"/>
    </source>
</evidence>
<keyword evidence="6" id="KW-1185">Reference proteome</keyword>
<proteinExistence type="predicted"/>
<dbReference type="SMART" id="SM00240">
    <property type="entry name" value="FHA"/>
    <property type="match status" value="1"/>
</dbReference>
<keyword evidence="3" id="KW-1133">Transmembrane helix</keyword>
<protein>
    <submittedName>
        <fullName evidence="5">FHA domain-containing protein</fullName>
    </submittedName>
</protein>
<reference evidence="5 6" key="1">
    <citation type="submission" date="2020-04" db="EMBL/GenBank/DDBJ databases">
        <title>Arthrobacter sp. nov.</title>
        <authorList>
            <person name="Liu S."/>
        </authorList>
    </citation>
    <scope>NUCLEOTIDE SEQUENCE [LARGE SCALE GENOMIC DNA]</scope>
    <source>
        <strain evidence="5 6">E918</strain>
    </source>
</reference>
<keyword evidence="1" id="KW-0597">Phosphoprotein</keyword>
<dbReference type="InterPro" id="IPR008984">
    <property type="entry name" value="SMAD_FHA_dom_sf"/>
</dbReference>
<comment type="caution">
    <text evidence="5">The sequence shown here is derived from an EMBL/GenBank/DDBJ whole genome shotgun (WGS) entry which is preliminary data.</text>
</comment>
<dbReference type="InterPro" id="IPR032030">
    <property type="entry name" value="YscD_cytoplasmic_dom"/>
</dbReference>
<dbReference type="RefSeq" id="WP_168485141.1">
    <property type="nucleotide sequence ID" value="NZ_JAAZSQ010000002.1"/>
</dbReference>
<name>A0A7X6HDW2_9MICC</name>
<dbReference type="Gene3D" id="2.60.200.20">
    <property type="match status" value="1"/>
</dbReference>
<evidence type="ECO:0000256" key="1">
    <source>
        <dbReference type="ARBA" id="ARBA00022553"/>
    </source>
</evidence>
<dbReference type="Pfam" id="PF16697">
    <property type="entry name" value="Yop-YscD_cpl"/>
    <property type="match status" value="1"/>
</dbReference>
<organism evidence="5 6">
    <name type="scientific">Arthrobacter mobilis</name>
    <dbReference type="NCBI Taxonomy" id="2724944"/>
    <lineage>
        <taxon>Bacteria</taxon>
        <taxon>Bacillati</taxon>
        <taxon>Actinomycetota</taxon>
        <taxon>Actinomycetes</taxon>
        <taxon>Micrococcales</taxon>
        <taxon>Micrococcaceae</taxon>
        <taxon>Arthrobacter</taxon>
    </lineage>
</organism>
<gene>
    <name evidence="5" type="ORF">HGG74_04620</name>
</gene>
<evidence type="ECO:0000313" key="5">
    <source>
        <dbReference type="EMBL" id="NKX53837.1"/>
    </source>
</evidence>
<dbReference type="PROSITE" id="PS50006">
    <property type="entry name" value="FHA_DOMAIN"/>
    <property type="match status" value="1"/>
</dbReference>